<dbReference type="PANTHER" id="PTHR31061">
    <property type="entry name" value="LD22376P"/>
    <property type="match status" value="1"/>
</dbReference>
<dbReference type="PANTHER" id="PTHR31061:SF23">
    <property type="entry name" value="OS05G0155700 PROTEIN"/>
    <property type="match status" value="1"/>
</dbReference>
<dbReference type="Pfam" id="PF07786">
    <property type="entry name" value="HGSNAT_cat"/>
    <property type="match status" value="1"/>
</dbReference>
<dbReference type="Gramene" id="AUR62025490-RA">
    <property type="protein sequence ID" value="AUR62025490-RA:cds"/>
    <property type="gene ID" value="AUR62025490"/>
</dbReference>
<keyword evidence="4" id="KW-1185">Reference proteome</keyword>
<keyword evidence="1" id="KW-1133">Transmembrane helix</keyword>
<feature type="transmembrane region" description="Helical" evidence="1">
    <location>
        <begin position="129"/>
        <end position="148"/>
    </location>
</feature>
<dbReference type="InterPro" id="IPR012429">
    <property type="entry name" value="HGSNAT_cat"/>
</dbReference>
<feature type="transmembrane region" description="Helical" evidence="1">
    <location>
        <begin position="477"/>
        <end position="498"/>
    </location>
</feature>
<evidence type="ECO:0000313" key="3">
    <source>
        <dbReference type="EnsemblPlants" id="AUR62025490-RA:cds"/>
    </source>
</evidence>
<keyword evidence="1" id="KW-0812">Transmembrane</keyword>
<feature type="transmembrane region" description="Helical" evidence="1">
    <location>
        <begin position="518"/>
        <end position="538"/>
    </location>
</feature>
<evidence type="ECO:0000259" key="2">
    <source>
        <dbReference type="Pfam" id="PF07786"/>
    </source>
</evidence>
<feature type="transmembrane region" description="Helical" evidence="1">
    <location>
        <begin position="67"/>
        <end position="89"/>
    </location>
</feature>
<feature type="transmembrane region" description="Helical" evidence="1">
    <location>
        <begin position="428"/>
        <end position="449"/>
    </location>
</feature>
<sequence length="591" mass="65944">MAEERETQTPLLHYSPSSSTPEIQRYIEDCIIPSLPSEVTESEHHIVLSSSSSSVPLKNQRLVALDVFRGLTIALMILVDGAGGAFPSINHSPWFGVTIADFVMPFFLFIVGVSIGLKVDNKSTATKKVIIRVIKLFLLGIFLQGGFFHGRKTLTYGVDVEKIRWLGVLQRISIGYLLASVSEIWLVNGLVVDTPFAFMRKYCIQWMVTVLLCIIYICLMYGLKVPSWEYEIHRANSALLPSNLQTVQCEVRGSLDPPCNSVGFIDRLLLGENHLYQRPVYQRAKECSVNSPDYGPLPANSPGWCLAPFDPEGILRHPIGKLISGASIIEAYSAMKQNLLEIPFSVGTLLMHSVWLTGSICSALADAFTVLLASIHHFINIMDMLSHLRDSACNTHISHMSAYSVDPYRYYLQLIRVRISSISDVDLLLINEVQLINGCCYMFCGIALWTNNCTLQGSLAEDILVVWMPLSKPLYTVSYMCITAGASGVIFTIIFYLVDVKHIKKPVLLLQWMGMNALLIYALAACEIFSIALQGFYWGSPENNLVDGTVSFFQDLLSSKNWGTLAFVLLEILFWGLVAGLLHMKRIYVKL</sequence>
<dbReference type="Proteomes" id="UP000596660">
    <property type="component" value="Unplaced"/>
</dbReference>
<organism evidence="3 4">
    <name type="scientific">Chenopodium quinoa</name>
    <name type="common">Quinoa</name>
    <dbReference type="NCBI Taxonomy" id="63459"/>
    <lineage>
        <taxon>Eukaryota</taxon>
        <taxon>Viridiplantae</taxon>
        <taxon>Streptophyta</taxon>
        <taxon>Embryophyta</taxon>
        <taxon>Tracheophyta</taxon>
        <taxon>Spermatophyta</taxon>
        <taxon>Magnoliopsida</taxon>
        <taxon>eudicotyledons</taxon>
        <taxon>Gunneridae</taxon>
        <taxon>Pentapetalae</taxon>
        <taxon>Caryophyllales</taxon>
        <taxon>Chenopodiaceae</taxon>
        <taxon>Chenopodioideae</taxon>
        <taxon>Atripliceae</taxon>
        <taxon>Chenopodium</taxon>
    </lineage>
</organism>
<evidence type="ECO:0000256" key="1">
    <source>
        <dbReference type="SAM" id="Phobius"/>
    </source>
</evidence>
<reference evidence="3" key="2">
    <citation type="submission" date="2021-03" db="UniProtKB">
        <authorList>
            <consortium name="EnsemblPlants"/>
        </authorList>
    </citation>
    <scope>IDENTIFICATION</scope>
</reference>
<feature type="transmembrane region" description="Helical" evidence="1">
    <location>
        <begin position="168"/>
        <end position="191"/>
    </location>
</feature>
<feature type="transmembrane region" description="Helical" evidence="1">
    <location>
        <begin position="203"/>
        <end position="223"/>
    </location>
</feature>
<keyword evidence="1" id="KW-0472">Membrane</keyword>
<dbReference type="OMA" id="CNTHISH"/>
<proteinExistence type="predicted"/>
<feature type="transmembrane region" description="Helical" evidence="1">
    <location>
        <begin position="95"/>
        <end position="117"/>
    </location>
</feature>
<name>A0A803M9B4_CHEQI</name>
<evidence type="ECO:0000313" key="4">
    <source>
        <dbReference type="Proteomes" id="UP000596660"/>
    </source>
</evidence>
<protein>
    <recommendedName>
        <fullName evidence="2">Heparan-alpha-glucosaminide N-acetyltransferase catalytic domain-containing protein</fullName>
    </recommendedName>
</protein>
<reference evidence="3" key="1">
    <citation type="journal article" date="2017" name="Nature">
        <title>The genome of Chenopodium quinoa.</title>
        <authorList>
            <person name="Jarvis D.E."/>
            <person name="Ho Y.S."/>
            <person name="Lightfoot D.J."/>
            <person name="Schmoeckel S.M."/>
            <person name="Li B."/>
            <person name="Borm T.J.A."/>
            <person name="Ohyanagi H."/>
            <person name="Mineta K."/>
            <person name="Michell C.T."/>
            <person name="Saber N."/>
            <person name="Kharbatia N.M."/>
            <person name="Rupper R.R."/>
            <person name="Sharp A.R."/>
            <person name="Dally N."/>
            <person name="Boughton B.A."/>
            <person name="Woo Y.H."/>
            <person name="Gao G."/>
            <person name="Schijlen E.G.W.M."/>
            <person name="Guo X."/>
            <person name="Momin A.A."/>
            <person name="Negrao S."/>
            <person name="Al-Babili S."/>
            <person name="Gehring C."/>
            <person name="Roessner U."/>
            <person name="Jung C."/>
            <person name="Murphy K."/>
            <person name="Arold S.T."/>
            <person name="Gojobori T."/>
            <person name="van der Linden C.G."/>
            <person name="van Loo E.N."/>
            <person name="Jellen E.N."/>
            <person name="Maughan P.J."/>
            <person name="Tester M."/>
        </authorList>
    </citation>
    <scope>NUCLEOTIDE SEQUENCE [LARGE SCALE GENOMIC DNA]</scope>
    <source>
        <strain evidence="3">cv. PI 614886</strain>
    </source>
</reference>
<accession>A0A803M9B4</accession>
<feature type="transmembrane region" description="Helical" evidence="1">
    <location>
        <begin position="354"/>
        <end position="379"/>
    </location>
</feature>
<feature type="domain" description="Heparan-alpha-glucosaminide N-acetyltransferase catalytic" evidence="2">
    <location>
        <begin position="61"/>
        <end position="183"/>
    </location>
</feature>
<feature type="transmembrane region" description="Helical" evidence="1">
    <location>
        <begin position="562"/>
        <end position="582"/>
    </location>
</feature>
<dbReference type="EnsemblPlants" id="AUR62025490-RA">
    <property type="protein sequence ID" value="AUR62025490-RA:cds"/>
    <property type="gene ID" value="AUR62025490"/>
</dbReference>
<dbReference type="AlphaFoldDB" id="A0A803M9B4"/>